<gene>
    <name evidence="7" type="ORF">SAMN05216219_0848</name>
</gene>
<evidence type="ECO:0000256" key="2">
    <source>
        <dbReference type="ARBA" id="ARBA00022475"/>
    </source>
</evidence>
<dbReference type="InterPro" id="IPR001851">
    <property type="entry name" value="ABC_transp_permease"/>
</dbReference>
<comment type="subcellular location">
    <subcellularLocation>
        <location evidence="1">Cell membrane</location>
        <topology evidence="1">Multi-pass membrane protein</topology>
    </subcellularLocation>
</comment>
<dbReference type="CDD" id="cd06579">
    <property type="entry name" value="TM_PBP1_transp_AraH_like"/>
    <property type="match status" value="1"/>
</dbReference>
<feature type="transmembrane region" description="Helical" evidence="6">
    <location>
        <begin position="280"/>
        <end position="301"/>
    </location>
</feature>
<dbReference type="Proteomes" id="UP000198867">
    <property type="component" value="Unassembled WGS sequence"/>
</dbReference>
<protein>
    <submittedName>
        <fullName evidence="7">Monosaccharide ABC transporter membrane protein, CUT2 family</fullName>
    </submittedName>
</protein>
<keyword evidence="2" id="KW-1003">Cell membrane</keyword>
<dbReference type="Pfam" id="PF02653">
    <property type="entry name" value="BPD_transp_2"/>
    <property type="match status" value="1"/>
</dbReference>
<evidence type="ECO:0000256" key="1">
    <source>
        <dbReference type="ARBA" id="ARBA00004651"/>
    </source>
</evidence>
<evidence type="ECO:0000256" key="6">
    <source>
        <dbReference type="SAM" id="Phobius"/>
    </source>
</evidence>
<dbReference type="STRING" id="995034.SAMN05216219_0848"/>
<dbReference type="EMBL" id="FOVM01000002">
    <property type="protein sequence ID" value="SFN50173.1"/>
    <property type="molecule type" value="Genomic_DNA"/>
</dbReference>
<dbReference type="GO" id="GO:0005886">
    <property type="term" value="C:plasma membrane"/>
    <property type="evidence" value="ECO:0007669"/>
    <property type="project" value="UniProtKB-SubCell"/>
</dbReference>
<dbReference type="OrthoDB" id="9808136at2"/>
<evidence type="ECO:0000313" key="7">
    <source>
        <dbReference type="EMBL" id="SFN50173.1"/>
    </source>
</evidence>
<feature type="transmembrane region" description="Helical" evidence="6">
    <location>
        <begin position="135"/>
        <end position="153"/>
    </location>
</feature>
<reference evidence="8" key="1">
    <citation type="submission" date="2016-10" db="EMBL/GenBank/DDBJ databases">
        <authorList>
            <person name="Varghese N."/>
            <person name="Submissions S."/>
        </authorList>
    </citation>
    <scope>NUCLEOTIDE SEQUENCE [LARGE SCALE GENOMIC DNA]</scope>
    <source>
        <strain evidence="8">CGMCC 1.11101</strain>
    </source>
</reference>
<sequence length="349" mass="35661">MNNENQVAAKGAGAPPWVRAATKSPLLPIFGILVALIVIASVGSPHFLTEYNIQALVRDLAFAVLIATAMSMLLLLGELDLSVGANASLSGVLAGTLMVQHGVPAFLAFVIGALLGGVFGAINGILVAGLRLNSLVVTIGMTGVYSGIALVLTKGKAITGIPEEILFLGKGTFFGIPIPFIVAAVVLLLALAVLRWTPIGRYVYAIGNSAEASRLIGIRVDRIRVLLFASVGTVAGLAGMLYVARLGSSQTSIGGEWAINGIAAAVIGGIALTGGTGSPLGGAIGAAIISVISNLIVLFGVNVYWQSAVSGIVVVLAISLGSFSAMRRARRERMIKTRDAAAEPLKVGV</sequence>
<keyword evidence="8" id="KW-1185">Reference proteome</keyword>
<proteinExistence type="predicted"/>
<feature type="transmembrane region" description="Helical" evidence="6">
    <location>
        <begin position="173"/>
        <end position="194"/>
    </location>
</feature>
<feature type="transmembrane region" description="Helical" evidence="6">
    <location>
        <begin position="60"/>
        <end position="85"/>
    </location>
</feature>
<evidence type="ECO:0000256" key="3">
    <source>
        <dbReference type="ARBA" id="ARBA00022692"/>
    </source>
</evidence>
<organism evidence="7 8">
    <name type="scientific">Mycetocola miduiensis</name>
    <dbReference type="NCBI Taxonomy" id="995034"/>
    <lineage>
        <taxon>Bacteria</taxon>
        <taxon>Bacillati</taxon>
        <taxon>Actinomycetota</taxon>
        <taxon>Actinomycetes</taxon>
        <taxon>Micrococcales</taxon>
        <taxon>Microbacteriaceae</taxon>
        <taxon>Mycetocola</taxon>
    </lineage>
</organism>
<dbReference type="AlphaFoldDB" id="A0A1I4ZJC6"/>
<feature type="transmembrane region" description="Helical" evidence="6">
    <location>
        <begin position="105"/>
        <end position="128"/>
    </location>
</feature>
<keyword evidence="4 6" id="KW-1133">Transmembrane helix</keyword>
<evidence type="ECO:0000256" key="4">
    <source>
        <dbReference type="ARBA" id="ARBA00022989"/>
    </source>
</evidence>
<accession>A0A1I4ZJC6</accession>
<feature type="transmembrane region" description="Helical" evidence="6">
    <location>
        <begin position="26"/>
        <end position="48"/>
    </location>
</feature>
<feature type="transmembrane region" description="Helical" evidence="6">
    <location>
        <begin position="225"/>
        <end position="245"/>
    </location>
</feature>
<dbReference type="PANTHER" id="PTHR32196">
    <property type="entry name" value="ABC TRANSPORTER PERMEASE PROTEIN YPHD-RELATED-RELATED"/>
    <property type="match status" value="1"/>
</dbReference>
<evidence type="ECO:0000256" key="5">
    <source>
        <dbReference type="ARBA" id="ARBA00023136"/>
    </source>
</evidence>
<name>A0A1I4ZJC6_9MICO</name>
<dbReference type="PANTHER" id="PTHR32196:SF72">
    <property type="entry name" value="RIBOSE IMPORT PERMEASE PROTEIN RBSC"/>
    <property type="match status" value="1"/>
</dbReference>
<evidence type="ECO:0000313" key="8">
    <source>
        <dbReference type="Proteomes" id="UP000198867"/>
    </source>
</evidence>
<feature type="transmembrane region" description="Helical" evidence="6">
    <location>
        <begin position="307"/>
        <end position="326"/>
    </location>
</feature>
<dbReference type="GO" id="GO:0022857">
    <property type="term" value="F:transmembrane transporter activity"/>
    <property type="evidence" value="ECO:0007669"/>
    <property type="project" value="InterPro"/>
</dbReference>
<keyword evidence="5 6" id="KW-0472">Membrane</keyword>
<keyword evidence="3 6" id="KW-0812">Transmembrane</keyword>
<feature type="transmembrane region" description="Helical" evidence="6">
    <location>
        <begin position="257"/>
        <end position="273"/>
    </location>
</feature>